<dbReference type="FunFam" id="1.10.10.10:FF:000001">
    <property type="entry name" value="LysR family transcriptional regulator"/>
    <property type="match status" value="1"/>
</dbReference>
<dbReference type="CDD" id="cd08432">
    <property type="entry name" value="PBP2_GcdR_TrpI_HvrB_AmpR_like"/>
    <property type="match status" value="1"/>
</dbReference>
<dbReference type="PROSITE" id="PS50931">
    <property type="entry name" value="HTH_LYSR"/>
    <property type="match status" value="1"/>
</dbReference>
<dbReference type="AlphaFoldDB" id="A0A6L8WCT6"/>
<organism evidence="6 7">
    <name type="scientific">Sneathiella litorea</name>
    <dbReference type="NCBI Taxonomy" id="2606216"/>
    <lineage>
        <taxon>Bacteria</taxon>
        <taxon>Pseudomonadati</taxon>
        <taxon>Pseudomonadota</taxon>
        <taxon>Alphaproteobacteria</taxon>
        <taxon>Sneathiellales</taxon>
        <taxon>Sneathiellaceae</taxon>
        <taxon>Sneathiella</taxon>
    </lineage>
</organism>
<keyword evidence="4" id="KW-0804">Transcription</keyword>
<evidence type="ECO:0000313" key="6">
    <source>
        <dbReference type="EMBL" id="MZR32509.1"/>
    </source>
</evidence>
<dbReference type="Pfam" id="PF00126">
    <property type="entry name" value="HTH_1"/>
    <property type="match status" value="1"/>
</dbReference>
<keyword evidence="3" id="KW-0238">DNA-binding</keyword>
<evidence type="ECO:0000256" key="2">
    <source>
        <dbReference type="ARBA" id="ARBA00023015"/>
    </source>
</evidence>
<dbReference type="Gene3D" id="1.10.10.10">
    <property type="entry name" value="Winged helix-like DNA-binding domain superfamily/Winged helix DNA-binding domain"/>
    <property type="match status" value="1"/>
</dbReference>
<dbReference type="RefSeq" id="WP_161317287.1">
    <property type="nucleotide sequence ID" value="NZ_WTUW01000009.1"/>
</dbReference>
<evidence type="ECO:0000313" key="7">
    <source>
        <dbReference type="Proteomes" id="UP000476030"/>
    </source>
</evidence>
<proteinExistence type="inferred from homology"/>
<dbReference type="GO" id="GO:0043565">
    <property type="term" value="F:sequence-specific DNA binding"/>
    <property type="evidence" value="ECO:0007669"/>
    <property type="project" value="TreeGrafter"/>
</dbReference>
<protein>
    <submittedName>
        <fullName evidence="6">LysR family transcriptional regulator</fullName>
    </submittedName>
</protein>
<dbReference type="InterPro" id="IPR036388">
    <property type="entry name" value="WH-like_DNA-bd_sf"/>
</dbReference>
<keyword evidence="2" id="KW-0805">Transcription regulation</keyword>
<accession>A0A6L8WCT6</accession>
<dbReference type="InterPro" id="IPR000847">
    <property type="entry name" value="LysR_HTH_N"/>
</dbReference>
<dbReference type="PRINTS" id="PR00039">
    <property type="entry name" value="HTHLYSR"/>
</dbReference>
<keyword evidence="7" id="KW-1185">Reference proteome</keyword>
<comment type="similarity">
    <text evidence="1">Belongs to the LysR transcriptional regulatory family.</text>
</comment>
<dbReference type="GO" id="GO:0006351">
    <property type="term" value="P:DNA-templated transcription"/>
    <property type="evidence" value="ECO:0007669"/>
    <property type="project" value="TreeGrafter"/>
</dbReference>
<dbReference type="GO" id="GO:0003700">
    <property type="term" value="F:DNA-binding transcription factor activity"/>
    <property type="evidence" value="ECO:0007669"/>
    <property type="project" value="InterPro"/>
</dbReference>
<dbReference type="FunFam" id="3.40.190.10:FF:000017">
    <property type="entry name" value="Glycine cleavage system transcriptional activator"/>
    <property type="match status" value="1"/>
</dbReference>
<reference evidence="6 7" key="1">
    <citation type="submission" date="2019-12" db="EMBL/GenBank/DDBJ databases">
        <title>Snethiella sp. nov. sp. isolated from sea sand.</title>
        <authorList>
            <person name="Kim J."/>
            <person name="Jeong S.E."/>
            <person name="Jung H.S."/>
            <person name="Jeon C.O."/>
        </authorList>
    </citation>
    <scope>NUCLEOTIDE SEQUENCE [LARGE SCALE GENOMIC DNA]</scope>
    <source>
        <strain evidence="6 7">DP05</strain>
    </source>
</reference>
<dbReference type="PANTHER" id="PTHR30537">
    <property type="entry name" value="HTH-TYPE TRANSCRIPTIONAL REGULATOR"/>
    <property type="match status" value="1"/>
</dbReference>
<comment type="caution">
    <text evidence="6">The sequence shown here is derived from an EMBL/GenBank/DDBJ whole genome shotgun (WGS) entry which is preliminary data.</text>
</comment>
<dbReference type="InterPro" id="IPR036390">
    <property type="entry name" value="WH_DNA-bd_sf"/>
</dbReference>
<evidence type="ECO:0000259" key="5">
    <source>
        <dbReference type="PROSITE" id="PS50931"/>
    </source>
</evidence>
<evidence type="ECO:0000256" key="1">
    <source>
        <dbReference type="ARBA" id="ARBA00009437"/>
    </source>
</evidence>
<dbReference type="Pfam" id="PF03466">
    <property type="entry name" value="LysR_substrate"/>
    <property type="match status" value="1"/>
</dbReference>
<gene>
    <name evidence="6" type="ORF">GQE98_17855</name>
</gene>
<dbReference type="Proteomes" id="UP000476030">
    <property type="component" value="Unassembled WGS sequence"/>
</dbReference>
<dbReference type="Gene3D" id="3.40.190.10">
    <property type="entry name" value="Periplasmic binding protein-like II"/>
    <property type="match status" value="2"/>
</dbReference>
<feature type="domain" description="HTH lysR-type" evidence="5">
    <location>
        <begin position="5"/>
        <end position="62"/>
    </location>
</feature>
<dbReference type="EMBL" id="WTUW01000009">
    <property type="protein sequence ID" value="MZR32509.1"/>
    <property type="molecule type" value="Genomic_DNA"/>
</dbReference>
<dbReference type="InterPro" id="IPR058163">
    <property type="entry name" value="LysR-type_TF_proteobact-type"/>
</dbReference>
<name>A0A6L8WCT6_9PROT</name>
<evidence type="ECO:0000256" key="3">
    <source>
        <dbReference type="ARBA" id="ARBA00023125"/>
    </source>
</evidence>
<dbReference type="SUPFAM" id="SSF53850">
    <property type="entry name" value="Periplasmic binding protein-like II"/>
    <property type="match status" value="1"/>
</dbReference>
<dbReference type="PANTHER" id="PTHR30537:SF74">
    <property type="entry name" value="HTH-TYPE TRANSCRIPTIONAL REGULATOR TRPI"/>
    <property type="match status" value="1"/>
</dbReference>
<sequence>MLHIPSTSGLRAFEAACRYLSFNQAAEELGVTPGAVSRQIQTLEQYLGKTLFHRHHKRIELTAVGRQYLAEISLPLEKIAAASARLRSETRRNAVSICAYPTFALRWLIPRWADLYEHHPDIDVQLITSLNPADFERDDFDISIQVLPDGTNLTGMRIDKLLEVVTYPVCSPELAKKYSRPEDLHDAVFVHESPRPTDWPRWLAEAGVSNINSSPGLHFESANMALHAAENGLGVAIGIDALVQESIAAGRLVKLFDVDRRSNHSFHIVSSSRKSTRPKLATVREWMLEAAGQPV</sequence>
<evidence type="ECO:0000256" key="4">
    <source>
        <dbReference type="ARBA" id="ARBA00023163"/>
    </source>
</evidence>
<dbReference type="SUPFAM" id="SSF46785">
    <property type="entry name" value="Winged helix' DNA-binding domain"/>
    <property type="match status" value="1"/>
</dbReference>
<dbReference type="InterPro" id="IPR005119">
    <property type="entry name" value="LysR_subst-bd"/>
</dbReference>